<gene>
    <name evidence="2" type="ORF">LCGC14_2368800</name>
</gene>
<protein>
    <recommendedName>
        <fullName evidence="1">Winged helix DNA-binding domain-containing protein</fullName>
    </recommendedName>
</protein>
<dbReference type="InterPro" id="IPR027395">
    <property type="entry name" value="WH_DNA-bd_dom"/>
</dbReference>
<evidence type="ECO:0000259" key="1">
    <source>
        <dbReference type="Pfam" id="PF13601"/>
    </source>
</evidence>
<dbReference type="InterPro" id="IPR036390">
    <property type="entry name" value="WH_DNA-bd_sf"/>
</dbReference>
<dbReference type="AlphaFoldDB" id="A0A0F9EGV4"/>
<name>A0A0F9EGV4_9ZZZZ</name>
<organism evidence="2">
    <name type="scientific">marine sediment metagenome</name>
    <dbReference type="NCBI Taxonomy" id="412755"/>
    <lineage>
        <taxon>unclassified sequences</taxon>
        <taxon>metagenomes</taxon>
        <taxon>ecological metagenomes</taxon>
    </lineage>
</organism>
<sequence>MILKLSPNERLILHVLQAYNKSMERLELSHETGISDKNISANLNSLELKGLIISQKQREGRSTKRFVQLTSAGKEEKLVKIIIEKKPKKEDIIEKYEKVKTKMQQIKVTDKVMEKLDQFKEREGCFNYSECINRLLLIDKVKIEQDNLTKKIKRT</sequence>
<accession>A0A0F9EGV4</accession>
<dbReference type="InterPro" id="IPR036388">
    <property type="entry name" value="WH-like_DNA-bd_sf"/>
</dbReference>
<proteinExistence type="predicted"/>
<dbReference type="Pfam" id="PF13601">
    <property type="entry name" value="HTH_34"/>
    <property type="match status" value="1"/>
</dbReference>
<dbReference type="SUPFAM" id="SSF46785">
    <property type="entry name" value="Winged helix' DNA-binding domain"/>
    <property type="match status" value="1"/>
</dbReference>
<reference evidence="2" key="1">
    <citation type="journal article" date="2015" name="Nature">
        <title>Complex archaea that bridge the gap between prokaryotes and eukaryotes.</title>
        <authorList>
            <person name="Spang A."/>
            <person name="Saw J.H."/>
            <person name="Jorgensen S.L."/>
            <person name="Zaremba-Niedzwiedzka K."/>
            <person name="Martijn J."/>
            <person name="Lind A.E."/>
            <person name="van Eijk R."/>
            <person name="Schleper C."/>
            <person name="Guy L."/>
            <person name="Ettema T.J."/>
        </authorList>
    </citation>
    <scope>NUCLEOTIDE SEQUENCE</scope>
</reference>
<feature type="domain" description="Winged helix DNA-binding" evidence="1">
    <location>
        <begin position="12"/>
        <end position="76"/>
    </location>
</feature>
<comment type="caution">
    <text evidence="2">The sequence shown here is derived from an EMBL/GenBank/DDBJ whole genome shotgun (WGS) entry which is preliminary data.</text>
</comment>
<dbReference type="Gene3D" id="1.10.10.10">
    <property type="entry name" value="Winged helix-like DNA-binding domain superfamily/Winged helix DNA-binding domain"/>
    <property type="match status" value="1"/>
</dbReference>
<dbReference type="EMBL" id="LAZR01034872">
    <property type="protein sequence ID" value="KKL29071.1"/>
    <property type="molecule type" value="Genomic_DNA"/>
</dbReference>
<evidence type="ECO:0000313" key="2">
    <source>
        <dbReference type="EMBL" id="KKL29071.1"/>
    </source>
</evidence>